<feature type="domain" description="DUF4397" evidence="2">
    <location>
        <begin position="205"/>
        <end position="320"/>
    </location>
</feature>
<dbReference type="PROSITE" id="PS51318">
    <property type="entry name" value="TAT"/>
    <property type="match status" value="1"/>
</dbReference>
<feature type="region of interest" description="Disordered" evidence="1">
    <location>
        <begin position="258"/>
        <end position="290"/>
    </location>
</feature>
<sequence length="404" mass="41594">MTLSRRSTIKAIGVVGTGSAITGTALAINEHEDDEREADETTADDEELGAIRVGHFSPDAPNVDVYVDDQQILSDVGYGDLTPYLEIVPGTYSIAITAAGDDQPVYEGTIAVDSEFYTAAALGELEGESAGAAGDDMDVSAYDAATDTAGNESENVSDGGSALANETDGTGEMGDIESETDAGTFDVLLLVDSPSDDVEAGTAPLRVVHAVPDAPAIDVAEGETGALIFEDVAFTEPSGYVPVEPGSQTLELFPAGESAGMGEETSANGNESASGNETDDETVGEVDVISQPDPVVSVELDLEADTAYTAFAIGYLAELDDETVTAEQAASMTDETDDEDRSFSVLAAVDGEPGSETATDDSSGENESVTADDATEATDDELTADDALNETGEETENESTTADY</sequence>
<dbReference type="EMBL" id="JABUQZ010000001">
    <property type="protein sequence ID" value="NUC73325.1"/>
    <property type="molecule type" value="Genomic_DNA"/>
</dbReference>
<evidence type="ECO:0000313" key="5">
    <source>
        <dbReference type="Proteomes" id="UP000728647"/>
    </source>
</evidence>
<feature type="compositionally biased region" description="Acidic residues" evidence="1">
    <location>
        <begin position="373"/>
        <end position="397"/>
    </location>
</feature>
<dbReference type="OrthoDB" id="187327at2157"/>
<keyword evidence="6" id="KW-1185">Reference proteome</keyword>
<dbReference type="InterPro" id="IPR025510">
    <property type="entry name" value="DUF4397"/>
</dbReference>
<protein>
    <submittedName>
        <fullName evidence="3">DUF4397 domain-containing protein</fullName>
    </submittedName>
</protein>
<dbReference type="EMBL" id="JABURA010000001">
    <property type="protein sequence ID" value="NUB90857.1"/>
    <property type="molecule type" value="Genomic_DNA"/>
</dbReference>
<feature type="domain" description="DUF4397" evidence="2">
    <location>
        <begin position="50"/>
        <end position="127"/>
    </location>
</feature>
<reference evidence="3 6" key="1">
    <citation type="submission" date="2020-06" db="EMBL/GenBank/DDBJ databases">
        <title>Haloterrigena sp. nov., an extremely halophilic archaeon isolated from a saline sediment.</title>
        <authorList>
            <person name="Liu B.-B."/>
        </authorList>
    </citation>
    <scope>NUCLEOTIDE SEQUENCE</scope>
    <source>
        <strain evidence="3">SYSU A121-1</strain>
        <strain evidence="4 6">SYSU A558-1</strain>
    </source>
</reference>
<evidence type="ECO:0000313" key="6">
    <source>
        <dbReference type="Proteomes" id="UP001016761"/>
    </source>
</evidence>
<feature type="compositionally biased region" description="Polar residues" evidence="1">
    <location>
        <begin position="265"/>
        <end position="276"/>
    </location>
</feature>
<evidence type="ECO:0000259" key="2">
    <source>
        <dbReference type="Pfam" id="PF14344"/>
    </source>
</evidence>
<dbReference type="Proteomes" id="UP001016761">
    <property type="component" value="Unassembled WGS sequence"/>
</dbReference>
<feature type="region of interest" description="Disordered" evidence="1">
    <location>
        <begin position="348"/>
        <end position="404"/>
    </location>
</feature>
<evidence type="ECO:0000313" key="3">
    <source>
        <dbReference type="EMBL" id="NUB90857.1"/>
    </source>
</evidence>
<gene>
    <name evidence="3" type="ORF">HT576_07455</name>
    <name evidence="4" type="ORF">HTZ84_13560</name>
</gene>
<evidence type="ECO:0000256" key="1">
    <source>
        <dbReference type="SAM" id="MobiDB-lite"/>
    </source>
</evidence>
<comment type="caution">
    <text evidence="3">The sequence shown here is derived from an EMBL/GenBank/DDBJ whole genome shotgun (WGS) entry which is preliminary data.</text>
</comment>
<accession>A0A8J8GN32</accession>
<dbReference type="AlphaFoldDB" id="A0A8J8GN32"/>
<proteinExistence type="predicted"/>
<dbReference type="Proteomes" id="UP000728647">
    <property type="component" value="Unassembled WGS sequence"/>
</dbReference>
<evidence type="ECO:0000313" key="4">
    <source>
        <dbReference type="EMBL" id="NUC73325.1"/>
    </source>
</evidence>
<dbReference type="InterPro" id="IPR006311">
    <property type="entry name" value="TAT_signal"/>
</dbReference>
<dbReference type="Pfam" id="PF14344">
    <property type="entry name" value="DUF4397"/>
    <property type="match status" value="2"/>
</dbReference>
<name>A0A8J8GN32_9EURY</name>
<organism evidence="3 5">
    <name type="scientific">Haloterrigena gelatinilytica</name>
    <dbReference type="NCBI Taxonomy" id="2741724"/>
    <lineage>
        <taxon>Archaea</taxon>
        <taxon>Methanobacteriati</taxon>
        <taxon>Methanobacteriota</taxon>
        <taxon>Stenosarchaea group</taxon>
        <taxon>Halobacteria</taxon>
        <taxon>Halobacteriales</taxon>
        <taxon>Natrialbaceae</taxon>
        <taxon>Haloterrigena</taxon>
    </lineage>
</organism>
<dbReference type="RefSeq" id="WP_174681170.1">
    <property type="nucleotide sequence ID" value="NZ_JABUQZ010000001.1"/>
</dbReference>